<dbReference type="InterPro" id="IPR050407">
    <property type="entry name" value="Geranylgeranyl_reductase"/>
</dbReference>
<dbReference type="Proteomes" id="UP001501676">
    <property type="component" value="Unassembled WGS sequence"/>
</dbReference>
<dbReference type="EMBL" id="BAAAYN010000001">
    <property type="protein sequence ID" value="GAA3381838.1"/>
    <property type="molecule type" value="Genomic_DNA"/>
</dbReference>
<accession>A0ABP6SQ01</accession>
<reference evidence="3" key="1">
    <citation type="journal article" date="2019" name="Int. J. Syst. Evol. Microbiol.">
        <title>The Global Catalogue of Microorganisms (GCM) 10K type strain sequencing project: providing services to taxonomists for standard genome sequencing and annotation.</title>
        <authorList>
            <consortium name="The Broad Institute Genomics Platform"/>
            <consortium name="The Broad Institute Genome Sequencing Center for Infectious Disease"/>
            <person name="Wu L."/>
            <person name="Ma J."/>
        </authorList>
    </citation>
    <scope>NUCLEOTIDE SEQUENCE [LARGE SCALE GENOMIC DNA]</scope>
    <source>
        <strain evidence="3">JCM 9458</strain>
    </source>
</reference>
<comment type="caution">
    <text evidence="2">The sequence shown here is derived from an EMBL/GenBank/DDBJ whole genome shotgun (WGS) entry which is preliminary data.</text>
</comment>
<gene>
    <name evidence="2" type="ORF">GCM10020369_01330</name>
</gene>
<feature type="domain" description="FAD dependent oxidoreductase" evidence="1">
    <location>
        <begin position="3"/>
        <end position="73"/>
    </location>
</feature>
<evidence type="ECO:0000259" key="1">
    <source>
        <dbReference type="Pfam" id="PF01266"/>
    </source>
</evidence>
<dbReference type="PANTHER" id="PTHR42685:SF22">
    <property type="entry name" value="CONDITIONED MEDIUM FACTOR RECEPTOR 1"/>
    <property type="match status" value="1"/>
</dbReference>
<dbReference type="PRINTS" id="PR00420">
    <property type="entry name" value="RNGMNOXGNASE"/>
</dbReference>
<name>A0ABP6SQ01_9ACTN</name>
<protein>
    <submittedName>
        <fullName evidence="2">FAD-dependent oxidoreductase</fullName>
    </submittedName>
</protein>
<proteinExistence type="predicted"/>
<evidence type="ECO:0000313" key="3">
    <source>
        <dbReference type="Proteomes" id="UP001501676"/>
    </source>
</evidence>
<dbReference type="PANTHER" id="PTHR42685">
    <property type="entry name" value="GERANYLGERANYL DIPHOSPHATE REDUCTASE"/>
    <property type="match status" value="1"/>
</dbReference>
<dbReference type="CDD" id="cd00551">
    <property type="entry name" value="AmyAc_family"/>
    <property type="match status" value="1"/>
</dbReference>
<organism evidence="2 3">
    <name type="scientific">Cryptosporangium minutisporangium</name>
    <dbReference type="NCBI Taxonomy" id="113569"/>
    <lineage>
        <taxon>Bacteria</taxon>
        <taxon>Bacillati</taxon>
        <taxon>Actinomycetota</taxon>
        <taxon>Actinomycetes</taxon>
        <taxon>Cryptosporangiales</taxon>
        <taxon>Cryptosporangiaceae</taxon>
        <taxon>Cryptosporangium</taxon>
    </lineage>
</organism>
<dbReference type="InterPro" id="IPR036188">
    <property type="entry name" value="FAD/NAD-bd_sf"/>
</dbReference>
<dbReference type="Pfam" id="PF01266">
    <property type="entry name" value="DAO"/>
    <property type="match status" value="1"/>
</dbReference>
<keyword evidence="3" id="KW-1185">Reference proteome</keyword>
<dbReference type="RefSeq" id="WP_345725919.1">
    <property type="nucleotide sequence ID" value="NZ_BAAAYN010000001.1"/>
</dbReference>
<dbReference type="Gene3D" id="3.50.50.60">
    <property type="entry name" value="FAD/NAD(P)-binding domain"/>
    <property type="match status" value="1"/>
</dbReference>
<dbReference type="InterPro" id="IPR006076">
    <property type="entry name" value="FAD-dep_OxRdtase"/>
</dbReference>
<sequence length="471" mass="51254">MADVLVLGAGMTGLTTAMLLARDGHHVTVLDHNPAGPAHDAWSSWERPGVPQFRLPHIALPRWRALIEQELPDVLAELLERGGRRFNLLGEGVWPMEAGSSYRPGDERFDVVGARRPILEAAVAATADRTPGITIRRGVTVTGLLTGLYLTPGPPRVTGVRTRDGENIHAELVVDATGRRSPLPRLLAGINATAPLEEREDDGFVYYSRHYRSTDGSRPTYLGWLAEHFESLSVITLAADNDTWSVALVISSQDRELRALRDVDSFERVAALFPNSASWSKIGEPITGVLSMANLEDRYRRLVVEGEPVVTGLVAVGDAWAATNPTLGLGLTLGALHGTVLRDLLRETDPQEHEKLARRFDEDTEETVTPVFQALRSWSRHRRAEVTGDIAGRPYETNDHEWLITKALDAAKFRDPELLRAAADIGSLTAPAPDVLDAPGLVDKVMALGGAAPQYPAPGPRRAELLAAIAD</sequence>
<evidence type="ECO:0000313" key="2">
    <source>
        <dbReference type="EMBL" id="GAA3381838.1"/>
    </source>
</evidence>
<dbReference type="SUPFAM" id="SSF51905">
    <property type="entry name" value="FAD/NAD(P)-binding domain"/>
    <property type="match status" value="1"/>
</dbReference>